<accession>A0A5S9PCK5</accession>
<dbReference type="AlphaFoldDB" id="A0A5S9PCK5"/>
<feature type="compositionally biased region" description="Acidic residues" evidence="1">
    <location>
        <begin position="1"/>
        <end position="12"/>
    </location>
</feature>
<feature type="region of interest" description="Disordered" evidence="1">
    <location>
        <begin position="1"/>
        <end position="33"/>
    </location>
</feature>
<dbReference type="EMBL" id="CACSAS010000001">
    <property type="protein sequence ID" value="CAA0101358.1"/>
    <property type="molecule type" value="Genomic_DNA"/>
</dbReference>
<gene>
    <name evidence="2" type="ORF">STARVERO_02751</name>
</gene>
<evidence type="ECO:0000313" key="3">
    <source>
        <dbReference type="Proteomes" id="UP000433050"/>
    </source>
</evidence>
<protein>
    <submittedName>
        <fullName evidence="2">Uncharacterized protein</fullName>
    </submittedName>
</protein>
<proteinExistence type="predicted"/>
<dbReference type="Proteomes" id="UP000433050">
    <property type="component" value="Unassembled WGS sequence"/>
</dbReference>
<name>A0A5S9PCK5_9HYPH</name>
<keyword evidence="3" id="KW-1185">Reference proteome</keyword>
<evidence type="ECO:0000313" key="2">
    <source>
        <dbReference type="EMBL" id="CAA0101358.1"/>
    </source>
</evidence>
<sequence>MSEDEIPVEPESETPVPPPVYEETPPAAAPSPYEIKPGSAIYNAAGGVDCEVRPPHFSLPEGEWIPFEAIESDANTASADVYARLLDGEAGPIAPYVAPPPVVPSSVTRAQARVALFEAGLLAQVDAAVAAHPYELVRIWWADALNIERNHPYLVAMAVELELTEQQVDQLFITAATRV</sequence>
<organism evidence="2 3">
    <name type="scientific">Starkeya nomas</name>
    <dbReference type="NCBI Taxonomy" id="2666134"/>
    <lineage>
        <taxon>Bacteria</taxon>
        <taxon>Pseudomonadati</taxon>
        <taxon>Pseudomonadota</taxon>
        <taxon>Alphaproteobacteria</taxon>
        <taxon>Hyphomicrobiales</taxon>
        <taxon>Xanthobacteraceae</taxon>
        <taxon>Starkeya</taxon>
    </lineage>
</organism>
<evidence type="ECO:0000256" key="1">
    <source>
        <dbReference type="SAM" id="MobiDB-lite"/>
    </source>
</evidence>
<reference evidence="2 3" key="1">
    <citation type="submission" date="2019-12" db="EMBL/GenBank/DDBJ databases">
        <authorList>
            <person name="Reyes-Prieto M."/>
        </authorList>
    </citation>
    <scope>NUCLEOTIDE SEQUENCE [LARGE SCALE GENOMIC DNA]</scope>
    <source>
        <strain evidence="2">HF14-78462</strain>
    </source>
</reference>
<dbReference type="RefSeq" id="WP_159599481.1">
    <property type="nucleotide sequence ID" value="NZ_CACSAS010000001.1"/>
</dbReference>